<accession>A0A645J886</accession>
<name>A0A645J886_9ZZZZ</name>
<organism evidence="1">
    <name type="scientific">bioreactor metagenome</name>
    <dbReference type="NCBI Taxonomy" id="1076179"/>
    <lineage>
        <taxon>unclassified sequences</taxon>
        <taxon>metagenomes</taxon>
        <taxon>ecological metagenomes</taxon>
    </lineage>
</organism>
<evidence type="ECO:0000313" key="1">
    <source>
        <dbReference type="EMBL" id="MPN58909.1"/>
    </source>
</evidence>
<reference evidence="1" key="1">
    <citation type="submission" date="2019-08" db="EMBL/GenBank/DDBJ databases">
        <authorList>
            <person name="Kucharzyk K."/>
            <person name="Murdoch R.W."/>
            <person name="Higgins S."/>
            <person name="Loffler F."/>
        </authorList>
    </citation>
    <scope>NUCLEOTIDE SEQUENCE</scope>
</reference>
<comment type="caution">
    <text evidence="1">The sequence shown here is derived from an EMBL/GenBank/DDBJ whole genome shotgun (WGS) entry which is preliminary data.</text>
</comment>
<protein>
    <submittedName>
        <fullName evidence="1">Uncharacterized protein</fullName>
    </submittedName>
</protein>
<sequence length="98" mass="10658">MSEVGKKHGRVAVEQLQDEAEAPFSGEAPYPFFGKIGDDRGFLGGDGNDDIINQHDADRQRAVDVSAAFFFHKGGIHDDEGLVVIMLKARPFLNVQSG</sequence>
<proteinExistence type="predicted"/>
<dbReference type="AlphaFoldDB" id="A0A645J886"/>
<gene>
    <name evidence="1" type="ORF">SDC9_206625</name>
</gene>
<dbReference type="EMBL" id="VSSQ01132266">
    <property type="protein sequence ID" value="MPN58909.1"/>
    <property type="molecule type" value="Genomic_DNA"/>
</dbReference>